<evidence type="ECO:0000313" key="3">
    <source>
        <dbReference type="EMBL" id="MBB4660939.1"/>
    </source>
</evidence>
<reference evidence="3 4" key="1">
    <citation type="submission" date="2020-08" db="EMBL/GenBank/DDBJ databases">
        <title>Genomic Encyclopedia of Archaeal and Bacterial Type Strains, Phase II (KMG-II): from individual species to whole genera.</title>
        <authorList>
            <person name="Goeker M."/>
        </authorList>
    </citation>
    <scope>NUCLEOTIDE SEQUENCE [LARGE SCALE GENOMIC DNA]</scope>
    <source>
        <strain evidence="3 4">DSM 23288</strain>
    </source>
</reference>
<proteinExistence type="predicted"/>
<sequence>MRRERIRRRGALAALAAIAMFAGAAIGASSAVAETVPEAVDSADPAITYTGTWQTYTSPNDIGGSRVVGRTAGATATIPFEATRVQVIGAKASNLGKMEVAIDGAVVATVDLYSSSGIAPAVVFDSGPLEPGPHTMTLRVTGEKHPAASGFFIPFDALVFGSRLRLPHDAELSDDALFAALDLDRPGLEAVSAASTRPTGRPPGRRCPTTCATAPRRGG</sequence>
<dbReference type="RefSeq" id="WP_183338673.1">
    <property type="nucleotide sequence ID" value="NZ_JACHNU010000001.1"/>
</dbReference>
<evidence type="ECO:0008006" key="5">
    <source>
        <dbReference type="Google" id="ProtNLM"/>
    </source>
</evidence>
<keyword evidence="2" id="KW-0732">Signal</keyword>
<gene>
    <name evidence="3" type="ORF">BDZ31_000512</name>
</gene>
<accession>A0A840I7R9</accession>
<comment type="caution">
    <text evidence="3">The sequence shown here is derived from an EMBL/GenBank/DDBJ whole genome shotgun (WGS) entry which is preliminary data.</text>
</comment>
<evidence type="ECO:0000256" key="2">
    <source>
        <dbReference type="SAM" id="SignalP"/>
    </source>
</evidence>
<feature type="signal peptide" evidence="2">
    <location>
        <begin position="1"/>
        <end position="24"/>
    </location>
</feature>
<feature type="region of interest" description="Disordered" evidence="1">
    <location>
        <begin position="192"/>
        <end position="219"/>
    </location>
</feature>
<dbReference type="EMBL" id="JACHNU010000001">
    <property type="protein sequence ID" value="MBB4660939.1"/>
    <property type="molecule type" value="Genomic_DNA"/>
</dbReference>
<dbReference type="AlphaFoldDB" id="A0A840I7R9"/>
<evidence type="ECO:0000313" key="4">
    <source>
        <dbReference type="Proteomes" id="UP000585272"/>
    </source>
</evidence>
<dbReference type="PROSITE" id="PS51318">
    <property type="entry name" value="TAT"/>
    <property type="match status" value="1"/>
</dbReference>
<name>A0A840I7R9_9ACTN</name>
<evidence type="ECO:0000256" key="1">
    <source>
        <dbReference type="SAM" id="MobiDB-lite"/>
    </source>
</evidence>
<keyword evidence="4" id="KW-1185">Reference proteome</keyword>
<dbReference type="Gene3D" id="2.60.120.260">
    <property type="entry name" value="Galactose-binding domain-like"/>
    <property type="match status" value="1"/>
</dbReference>
<organism evidence="3 4">
    <name type="scientific">Conexibacter arvalis</name>
    <dbReference type="NCBI Taxonomy" id="912552"/>
    <lineage>
        <taxon>Bacteria</taxon>
        <taxon>Bacillati</taxon>
        <taxon>Actinomycetota</taxon>
        <taxon>Thermoleophilia</taxon>
        <taxon>Solirubrobacterales</taxon>
        <taxon>Conexibacteraceae</taxon>
        <taxon>Conexibacter</taxon>
    </lineage>
</organism>
<dbReference type="Proteomes" id="UP000585272">
    <property type="component" value="Unassembled WGS sequence"/>
</dbReference>
<protein>
    <recommendedName>
        <fullName evidence="5">Carbohydrate esterase 2 N-terminal domain-containing protein</fullName>
    </recommendedName>
</protein>
<dbReference type="InterPro" id="IPR006311">
    <property type="entry name" value="TAT_signal"/>
</dbReference>
<feature type="chain" id="PRO_5038517942" description="Carbohydrate esterase 2 N-terminal domain-containing protein" evidence="2">
    <location>
        <begin position="25"/>
        <end position="219"/>
    </location>
</feature>